<keyword evidence="5 6" id="KW-0472">Membrane</keyword>
<dbReference type="EMBL" id="JALJOR010000008">
    <property type="protein sequence ID" value="KAK9812911.1"/>
    <property type="molecule type" value="Genomic_DNA"/>
</dbReference>
<evidence type="ECO:0000256" key="4">
    <source>
        <dbReference type="ARBA" id="ARBA00022989"/>
    </source>
</evidence>
<dbReference type="PANTHER" id="PTHR48041">
    <property type="entry name" value="ABC TRANSPORTER G FAMILY MEMBER 28"/>
    <property type="match status" value="1"/>
</dbReference>
<dbReference type="Pfam" id="PF01061">
    <property type="entry name" value="ABC2_membrane"/>
    <property type="match status" value="1"/>
</dbReference>
<dbReference type="Pfam" id="PF00005">
    <property type="entry name" value="ABC_tran"/>
    <property type="match status" value="1"/>
</dbReference>
<feature type="domain" description="ABC-2 type transporter transmembrane" evidence="8">
    <location>
        <begin position="213"/>
        <end position="420"/>
    </location>
</feature>
<dbReference type="GO" id="GO:0005524">
    <property type="term" value="F:ATP binding"/>
    <property type="evidence" value="ECO:0007669"/>
    <property type="project" value="InterPro"/>
</dbReference>
<dbReference type="InterPro" id="IPR013525">
    <property type="entry name" value="ABC2_TM"/>
</dbReference>
<dbReference type="InterPro" id="IPR027417">
    <property type="entry name" value="P-loop_NTPase"/>
</dbReference>
<dbReference type="GO" id="GO:0016020">
    <property type="term" value="C:membrane"/>
    <property type="evidence" value="ECO:0007669"/>
    <property type="project" value="UniProtKB-SubCell"/>
</dbReference>
<evidence type="ECO:0000256" key="5">
    <source>
        <dbReference type="ARBA" id="ARBA00023136"/>
    </source>
</evidence>
<evidence type="ECO:0000256" key="2">
    <source>
        <dbReference type="ARBA" id="ARBA00022448"/>
    </source>
</evidence>
<sequence>MQRYVGYVEQHETLLPSLTVHEVVMYTAELKRPRLQALQQKRERVEQVLTDLQLLRCRDTIIGDRLTRGISGGEAKRTNIAIELILSPQVLLLDEVTSGLDSSTAAEVMAVLKRLANDNINIVQTIHSPMPDTFSLFDRVLVLQHGRKIYFGSNDTSMVLSYFASAFPSLRPIRPHEGPAEWLIDIVAKKEAQAAGSTTLAEAYQLPQAWFALWVMVKYRMWRNYRSASFMPPRILMQGLFTLLLTTVWWGIGKSNDATAVTSIVSVLMLYILLPVIGSTAYIALVVVERPVFLRESADGLYAAITYLLYKVLEELVLVTIITLPFSCGFHAGVGLYGSWLVTWITIVVVVANSMGFAYCVAAIFTGMEISSALVGALGGTCLSFSGFLIIQSKLPVYWRWCPFVNFMHWSFGVLLVNQFDRADSPPFLGFVSPLEYYSFGGQNKYAHSTGLP</sequence>
<evidence type="ECO:0008006" key="11">
    <source>
        <dbReference type="Google" id="ProtNLM"/>
    </source>
</evidence>
<dbReference type="Gene3D" id="3.40.50.300">
    <property type="entry name" value="P-loop containing nucleotide triphosphate hydrolases"/>
    <property type="match status" value="1"/>
</dbReference>
<reference evidence="9 10" key="1">
    <citation type="journal article" date="2024" name="Nat. Commun.">
        <title>Phylogenomics reveals the evolutionary origins of lichenization in chlorophyte algae.</title>
        <authorList>
            <person name="Puginier C."/>
            <person name="Libourel C."/>
            <person name="Otte J."/>
            <person name="Skaloud P."/>
            <person name="Haon M."/>
            <person name="Grisel S."/>
            <person name="Petersen M."/>
            <person name="Berrin J.G."/>
            <person name="Delaux P.M."/>
            <person name="Dal Grande F."/>
            <person name="Keller J."/>
        </authorList>
    </citation>
    <scope>NUCLEOTIDE SEQUENCE [LARGE SCALE GENOMIC DNA]</scope>
    <source>
        <strain evidence="9 10">SAG 2043</strain>
    </source>
</reference>
<dbReference type="SUPFAM" id="SSF52540">
    <property type="entry name" value="P-loop containing nucleoside triphosphate hydrolases"/>
    <property type="match status" value="1"/>
</dbReference>
<evidence type="ECO:0000313" key="10">
    <source>
        <dbReference type="Proteomes" id="UP001489004"/>
    </source>
</evidence>
<evidence type="ECO:0000256" key="1">
    <source>
        <dbReference type="ARBA" id="ARBA00004141"/>
    </source>
</evidence>
<organism evidence="9 10">
    <name type="scientific">[Myrmecia] bisecta</name>
    <dbReference type="NCBI Taxonomy" id="41462"/>
    <lineage>
        <taxon>Eukaryota</taxon>
        <taxon>Viridiplantae</taxon>
        <taxon>Chlorophyta</taxon>
        <taxon>core chlorophytes</taxon>
        <taxon>Trebouxiophyceae</taxon>
        <taxon>Trebouxiales</taxon>
        <taxon>Trebouxiaceae</taxon>
        <taxon>Myrmecia</taxon>
    </lineage>
</organism>
<protein>
    <recommendedName>
        <fullName evidence="11">ABC transporter domain-containing protein</fullName>
    </recommendedName>
</protein>
<dbReference type="PANTHER" id="PTHR48041:SF91">
    <property type="entry name" value="ABC TRANSPORTER G FAMILY MEMBER 28"/>
    <property type="match status" value="1"/>
</dbReference>
<accession>A0AAW1PWS4</accession>
<feature type="transmembrane region" description="Helical" evidence="6">
    <location>
        <begin position="300"/>
        <end position="324"/>
    </location>
</feature>
<dbReference type="Proteomes" id="UP001489004">
    <property type="component" value="Unassembled WGS sequence"/>
</dbReference>
<dbReference type="InterPro" id="IPR050352">
    <property type="entry name" value="ABCG_transporters"/>
</dbReference>
<dbReference type="InterPro" id="IPR003439">
    <property type="entry name" value="ABC_transporter-like_ATP-bd"/>
</dbReference>
<evidence type="ECO:0000256" key="6">
    <source>
        <dbReference type="SAM" id="Phobius"/>
    </source>
</evidence>
<dbReference type="GO" id="GO:0016887">
    <property type="term" value="F:ATP hydrolysis activity"/>
    <property type="evidence" value="ECO:0007669"/>
    <property type="project" value="InterPro"/>
</dbReference>
<feature type="transmembrane region" description="Helical" evidence="6">
    <location>
        <begin position="235"/>
        <end position="252"/>
    </location>
</feature>
<evidence type="ECO:0000259" key="8">
    <source>
        <dbReference type="Pfam" id="PF01061"/>
    </source>
</evidence>
<keyword evidence="2" id="KW-0813">Transport</keyword>
<gene>
    <name evidence="9" type="ORF">WJX72_005640</name>
</gene>
<comment type="subcellular location">
    <subcellularLocation>
        <location evidence="1">Membrane</location>
        <topology evidence="1">Multi-pass membrane protein</topology>
    </subcellularLocation>
</comment>
<comment type="caution">
    <text evidence="9">The sequence shown here is derived from an EMBL/GenBank/DDBJ whole genome shotgun (WGS) entry which is preliminary data.</text>
</comment>
<keyword evidence="10" id="KW-1185">Reference proteome</keyword>
<keyword evidence="4 6" id="KW-1133">Transmembrane helix</keyword>
<feature type="transmembrane region" description="Helical" evidence="6">
    <location>
        <begin position="344"/>
        <end position="365"/>
    </location>
</feature>
<evidence type="ECO:0000256" key="3">
    <source>
        <dbReference type="ARBA" id="ARBA00022692"/>
    </source>
</evidence>
<dbReference type="GO" id="GO:0140359">
    <property type="term" value="F:ABC-type transporter activity"/>
    <property type="evidence" value="ECO:0007669"/>
    <property type="project" value="InterPro"/>
</dbReference>
<evidence type="ECO:0000259" key="7">
    <source>
        <dbReference type="Pfam" id="PF00005"/>
    </source>
</evidence>
<feature type="transmembrane region" description="Helical" evidence="6">
    <location>
        <begin position="264"/>
        <end position="288"/>
    </location>
</feature>
<feature type="transmembrane region" description="Helical" evidence="6">
    <location>
        <begin position="372"/>
        <end position="391"/>
    </location>
</feature>
<evidence type="ECO:0000313" key="9">
    <source>
        <dbReference type="EMBL" id="KAK9812911.1"/>
    </source>
</evidence>
<proteinExistence type="predicted"/>
<feature type="domain" description="ABC transporter" evidence="7">
    <location>
        <begin position="3"/>
        <end position="98"/>
    </location>
</feature>
<dbReference type="AlphaFoldDB" id="A0AAW1PWS4"/>
<keyword evidence="3 6" id="KW-0812">Transmembrane</keyword>
<feature type="transmembrane region" description="Helical" evidence="6">
    <location>
        <begin position="397"/>
        <end position="417"/>
    </location>
</feature>
<name>A0AAW1PWS4_9CHLO</name>